<reference evidence="2" key="3">
    <citation type="submission" date="2020-10" db="EMBL/GenBank/DDBJ databases">
        <authorList>
            <person name="Sedaghatjoo S."/>
        </authorList>
    </citation>
    <scope>NUCLEOTIDE SEQUENCE</scope>
    <source>
        <strain evidence="2">AZH3</strain>
    </source>
</reference>
<feature type="compositionally biased region" description="Low complexity" evidence="1">
    <location>
        <begin position="98"/>
        <end position="113"/>
    </location>
</feature>
<evidence type="ECO:0000313" key="4">
    <source>
        <dbReference type="Proteomes" id="UP000077671"/>
    </source>
</evidence>
<keyword evidence="5" id="KW-1185">Reference proteome</keyword>
<feature type="compositionally biased region" description="Low complexity" evidence="1">
    <location>
        <begin position="274"/>
        <end position="289"/>
    </location>
</feature>
<dbReference type="Proteomes" id="UP000836402">
    <property type="component" value="Unassembled WGS sequence"/>
</dbReference>
<accession>A0A177V0X0</accession>
<organism evidence="3 4">
    <name type="scientific">Tilletia caries</name>
    <name type="common">wheat bunt fungus</name>
    <dbReference type="NCBI Taxonomy" id="13290"/>
    <lineage>
        <taxon>Eukaryota</taxon>
        <taxon>Fungi</taxon>
        <taxon>Dikarya</taxon>
        <taxon>Basidiomycota</taxon>
        <taxon>Ustilaginomycotina</taxon>
        <taxon>Exobasidiomycetes</taxon>
        <taxon>Tilletiales</taxon>
        <taxon>Tilletiaceae</taxon>
        <taxon>Tilletia</taxon>
    </lineage>
</organism>
<feature type="compositionally biased region" description="Polar residues" evidence="1">
    <location>
        <begin position="1"/>
        <end position="10"/>
    </location>
</feature>
<reference evidence="3" key="2">
    <citation type="journal article" date="2019" name="IMA Fungus">
        <title>Genome sequencing and comparison of five Tilletia species to identify candidate genes for the detection of regulated species infecting wheat.</title>
        <authorList>
            <person name="Nguyen H.D.T."/>
            <person name="Sultana T."/>
            <person name="Kesanakurti P."/>
            <person name="Hambleton S."/>
        </authorList>
    </citation>
    <scope>NUCLEOTIDE SEQUENCE</scope>
    <source>
        <strain evidence="3">DAOMC 238032</strain>
    </source>
</reference>
<proteinExistence type="predicted"/>
<dbReference type="EMBL" id="LWDD02000106">
    <property type="protein sequence ID" value="KAE8263892.1"/>
    <property type="molecule type" value="Genomic_DNA"/>
</dbReference>
<evidence type="ECO:0000256" key="1">
    <source>
        <dbReference type="SAM" id="MobiDB-lite"/>
    </source>
</evidence>
<name>A0A177V0X0_9BASI</name>
<feature type="region of interest" description="Disordered" evidence="1">
    <location>
        <begin position="264"/>
        <end position="347"/>
    </location>
</feature>
<evidence type="ECO:0000313" key="2">
    <source>
        <dbReference type="EMBL" id="CAD6947029.1"/>
    </source>
</evidence>
<gene>
    <name evidence="3" type="ORF">A4X03_0g1341</name>
    <name evidence="2" type="ORF">JKIAZH3_G2683</name>
</gene>
<feature type="region of interest" description="Disordered" evidence="1">
    <location>
        <begin position="1"/>
        <end position="140"/>
    </location>
</feature>
<feature type="compositionally biased region" description="Basic residues" evidence="1">
    <location>
        <begin position="27"/>
        <end position="37"/>
    </location>
</feature>
<dbReference type="AlphaFoldDB" id="A0A177V0X0"/>
<evidence type="ECO:0000313" key="3">
    <source>
        <dbReference type="EMBL" id="KAE8263892.1"/>
    </source>
</evidence>
<evidence type="ECO:0000313" key="5">
    <source>
        <dbReference type="Proteomes" id="UP000836402"/>
    </source>
</evidence>
<dbReference type="Proteomes" id="UP000077671">
    <property type="component" value="Unassembled WGS sequence"/>
</dbReference>
<sequence>MFHVQQQAHSPTKHLHSRSAAQLRPTSPRKKQHQHAHRLADGAPGPSHAGPSDDIVPVKPTLRTNLKPTLGKSLDPSAAQALFGGHPKPDAFSAESSKTTTTMTKKKMVTTPTGHGPSKQPPPMTSPRKALGDKTNASPTKNLVELPDLQADFISDEFGALSLEAEASVEPPCLKGILTSAALTEDEVEELCGEINRGDSARALPMDRPDTFADLPPSAQSLQATRRNLQAIFSNHFSGSPDVPILYEAPSYAWTMGIEDLPPAAVEPEKPKLSSRPTTTKTTASTSSRPPHRTATAQMGSVRSHARVTSTSSASASGTAVQSRSNGTTTSAATTGTRRTVVTKTRP</sequence>
<comment type="caution">
    <text evidence="3">The sequence shown here is derived from an EMBL/GenBank/DDBJ whole genome shotgun (WGS) entry which is preliminary data.</text>
</comment>
<protein>
    <submittedName>
        <fullName evidence="3">Uncharacterized protein</fullName>
    </submittedName>
</protein>
<reference evidence="3" key="1">
    <citation type="submission" date="2016-04" db="EMBL/GenBank/DDBJ databases">
        <authorList>
            <person name="Nguyen H.D."/>
            <person name="Kesanakurti P."/>
            <person name="Cullis J."/>
            <person name="Levesque C.A."/>
            <person name="Hambleton S."/>
        </authorList>
    </citation>
    <scope>NUCLEOTIDE SEQUENCE</scope>
    <source>
        <strain evidence="3">DAOMC 238032</strain>
    </source>
</reference>
<dbReference type="EMBL" id="CAJHJG010005026">
    <property type="protein sequence ID" value="CAD6947029.1"/>
    <property type="molecule type" value="Genomic_DNA"/>
</dbReference>
<feature type="compositionally biased region" description="Low complexity" evidence="1">
    <location>
        <begin position="301"/>
        <end position="347"/>
    </location>
</feature>